<dbReference type="Gene3D" id="3.40.640.10">
    <property type="entry name" value="Type I PLP-dependent aspartate aminotransferase-like (Major domain)"/>
    <property type="match status" value="1"/>
</dbReference>
<dbReference type="InterPro" id="IPR049704">
    <property type="entry name" value="Aminotrans_3_PPA_site"/>
</dbReference>
<accession>A4JTE9</accession>
<evidence type="ECO:0000256" key="5">
    <source>
        <dbReference type="ARBA" id="ARBA00022898"/>
    </source>
</evidence>
<dbReference type="AlphaFoldDB" id="A4JTE9"/>
<dbReference type="GO" id="GO:0030170">
    <property type="term" value="F:pyridoxal phosphate binding"/>
    <property type="evidence" value="ECO:0007669"/>
    <property type="project" value="InterPro"/>
</dbReference>
<dbReference type="GO" id="GO:0009448">
    <property type="term" value="P:gamma-aminobutyric acid metabolic process"/>
    <property type="evidence" value="ECO:0007669"/>
    <property type="project" value="TreeGrafter"/>
</dbReference>
<evidence type="ECO:0000313" key="8">
    <source>
        <dbReference type="Proteomes" id="UP000002287"/>
    </source>
</evidence>
<keyword evidence="5 6" id="KW-0663">Pyridoxal phosphate</keyword>
<dbReference type="GO" id="GO:0004015">
    <property type="term" value="F:adenosylmethionine-8-amino-7-oxononanoate transaminase activity"/>
    <property type="evidence" value="ECO:0007669"/>
    <property type="project" value="TreeGrafter"/>
</dbReference>
<dbReference type="PANTHER" id="PTHR42684">
    <property type="entry name" value="ADENOSYLMETHIONINE-8-AMINO-7-OXONONANOATE AMINOTRANSFERASE"/>
    <property type="match status" value="1"/>
</dbReference>
<dbReference type="EMBL" id="CP000617">
    <property type="protein sequence ID" value="ABO59552.1"/>
    <property type="molecule type" value="Genomic_DNA"/>
</dbReference>
<reference evidence="7 8" key="1">
    <citation type="submission" date="2007-03" db="EMBL/GenBank/DDBJ databases">
        <title>Complete sequence of plasmid pBVIE01 of Burkholderia vietnamiensis G4.</title>
        <authorList>
            <consortium name="US DOE Joint Genome Institute"/>
            <person name="Copeland A."/>
            <person name="Lucas S."/>
            <person name="Lapidus A."/>
            <person name="Barry K."/>
            <person name="Detter J.C."/>
            <person name="Glavina del Rio T."/>
            <person name="Hammon N."/>
            <person name="Israni S."/>
            <person name="Dalin E."/>
            <person name="Tice H."/>
            <person name="Pitluck S."/>
            <person name="Chain P."/>
            <person name="Malfatti S."/>
            <person name="Shin M."/>
            <person name="Vergez L."/>
            <person name="Schmutz J."/>
            <person name="Larimer F."/>
            <person name="Land M."/>
            <person name="Hauser L."/>
            <person name="Kyrpides N."/>
            <person name="Tiedje J."/>
            <person name="Richardson P."/>
        </authorList>
    </citation>
    <scope>NUCLEOTIDE SEQUENCE [LARGE SCALE GENOMIC DNA]</scope>
    <source>
        <strain evidence="8">G4 / LMG 22486</strain>
        <plasmid evidence="7 8">pBVIE01</plasmid>
    </source>
</reference>
<evidence type="ECO:0000256" key="1">
    <source>
        <dbReference type="ARBA" id="ARBA00001933"/>
    </source>
</evidence>
<gene>
    <name evidence="7" type="ordered locus">Bcep1808_6662</name>
</gene>
<dbReference type="InterPro" id="IPR015422">
    <property type="entry name" value="PyrdxlP-dep_Trfase_small"/>
</dbReference>
<keyword evidence="4 7" id="KW-0808">Transferase</keyword>
<dbReference type="PIRSF" id="PIRSF000521">
    <property type="entry name" value="Transaminase_4ab_Lys_Orn"/>
    <property type="match status" value="1"/>
</dbReference>
<keyword evidence="7" id="KW-0614">Plasmid</keyword>
<protein>
    <submittedName>
        <fullName evidence="7">Aminotransferase</fullName>
        <ecNumber evidence="7">2.6.1.-</ecNumber>
    </submittedName>
</protein>
<dbReference type="SUPFAM" id="SSF53383">
    <property type="entry name" value="PLP-dependent transferases"/>
    <property type="match status" value="1"/>
</dbReference>
<dbReference type="EC" id="2.6.1.-" evidence="7"/>
<dbReference type="Proteomes" id="UP000002287">
    <property type="component" value="Plasmid pBVIE01"/>
</dbReference>
<organism evidence="7 8">
    <name type="scientific">Burkholderia vietnamiensis (strain G4 / LMG 22486)</name>
    <name type="common">Burkholderia cepacia (strain R1808)</name>
    <dbReference type="NCBI Taxonomy" id="269482"/>
    <lineage>
        <taxon>Bacteria</taxon>
        <taxon>Pseudomonadati</taxon>
        <taxon>Pseudomonadota</taxon>
        <taxon>Betaproteobacteria</taxon>
        <taxon>Burkholderiales</taxon>
        <taxon>Burkholderiaceae</taxon>
        <taxon>Burkholderia</taxon>
        <taxon>Burkholderia cepacia complex</taxon>
    </lineage>
</organism>
<dbReference type="NCBIfam" id="NF004767">
    <property type="entry name" value="PRK06105.1"/>
    <property type="match status" value="1"/>
</dbReference>
<dbReference type="PROSITE" id="PS00600">
    <property type="entry name" value="AA_TRANSFER_CLASS_3"/>
    <property type="match status" value="1"/>
</dbReference>
<dbReference type="Pfam" id="PF00202">
    <property type="entry name" value="Aminotran_3"/>
    <property type="match status" value="1"/>
</dbReference>
<evidence type="ECO:0000256" key="3">
    <source>
        <dbReference type="ARBA" id="ARBA00022576"/>
    </source>
</evidence>
<dbReference type="KEGG" id="bvi:Bcep1808_6662"/>
<evidence type="ECO:0000256" key="2">
    <source>
        <dbReference type="ARBA" id="ARBA00008954"/>
    </source>
</evidence>
<dbReference type="InterPro" id="IPR015424">
    <property type="entry name" value="PyrdxlP-dep_Trfase"/>
</dbReference>
<dbReference type="CDD" id="cd00610">
    <property type="entry name" value="OAT_like"/>
    <property type="match status" value="1"/>
</dbReference>
<evidence type="ECO:0000256" key="6">
    <source>
        <dbReference type="RuleBase" id="RU003560"/>
    </source>
</evidence>
<geneLocation type="plasmid" evidence="7 8">
    <name>pBVIE01</name>
</geneLocation>
<dbReference type="InterPro" id="IPR005814">
    <property type="entry name" value="Aminotrans_3"/>
</dbReference>
<dbReference type="FunFam" id="3.40.640.10:FF:000014">
    <property type="entry name" value="Adenosylmethionine-8-amino-7-oxononanoate aminotransferase, probable"/>
    <property type="match status" value="1"/>
</dbReference>
<name>A4JTE9_BURVG</name>
<keyword evidence="3 7" id="KW-0032">Aminotransferase</keyword>
<dbReference type="Gene3D" id="3.90.1150.10">
    <property type="entry name" value="Aspartate Aminotransferase, domain 1"/>
    <property type="match status" value="1"/>
</dbReference>
<dbReference type="HOGENOM" id="CLU_016922_4_1_4"/>
<evidence type="ECO:0000313" key="7">
    <source>
        <dbReference type="EMBL" id="ABO59552.1"/>
    </source>
</evidence>
<comment type="similarity">
    <text evidence="2 6">Belongs to the class-III pyridoxal-phosphate-dependent aminotransferase family.</text>
</comment>
<sequence length="455" mass="49489">MTNTQKPWGSRETASFFHTFTDLPSLREDGATVIDHGEGPFIVDTNGNRFFEGNSGLWNMTLGFSEHRLAKVAAEQYSAFPGYHTFFGRNSKPTVELSERMLALAPVPMSRVFFTNSGSEANESVIKLLWMMWAAEGQPQRRKLLTRKNAYHGATVMASALTGKDYVKAFGLPTPDVITLDCPHAWRFAQAGESEEAFVKRLVSNLEKTILAEGPDTIAGMFAEPVMGAGGVIVPPAGYFEQVQAVLKKYQIPLVADEVICGFGRTGNLWGCQTVGLRPDIIVASKSMSAGYFPVGAVMLSAEIDRRATAASEQWEEFPHGFTTAGHPVACAVSLEAIRIITDEGILENVQKVGRKFQDGLRALADHPMVGDVRGVGLMGALEMVSDKSSKTSFSGELRVGERIAKAAREFGYIIRPLGASVVLAPPFITTSEQIDDLLTVLKRVLDSVYKDISG</sequence>
<dbReference type="GO" id="GO:0009102">
    <property type="term" value="P:biotin biosynthetic process"/>
    <property type="evidence" value="ECO:0007669"/>
    <property type="project" value="TreeGrafter"/>
</dbReference>
<dbReference type="InterPro" id="IPR015421">
    <property type="entry name" value="PyrdxlP-dep_Trfase_major"/>
</dbReference>
<dbReference type="PANTHER" id="PTHR42684:SF3">
    <property type="entry name" value="ADENOSYLMETHIONINE-8-AMINO-7-OXONONANOATE AMINOTRANSFERASE"/>
    <property type="match status" value="1"/>
</dbReference>
<evidence type="ECO:0000256" key="4">
    <source>
        <dbReference type="ARBA" id="ARBA00022679"/>
    </source>
</evidence>
<proteinExistence type="inferred from homology"/>
<comment type="cofactor">
    <cofactor evidence="1">
        <name>pyridoxal 5'-phosphate</name>
        <dbReference type="ChEBI" id="CHEBI:597326"/>
    </cofactor>
</comment>